<keyword evidence="2" id="KW-1185">Reference proteome</keyword>
<evidence type="ECO:0000313" key="1">
    <source>
        <dbReference type="EMBL" id="KAK4020516.1"/>
    </source>
</evidence>
<protein>
    <submittedName>
        <fullName evidence="1">Uncharacterized protein</fullName>
    </submittedName>
</protein>
<reference evidence="1 2" key="1">
    <citation type="journal article" date="2023" name="Nucleic Acids Res.">
        <title>The hologenome of Daphnia magna reveals possible DNA methylation and microbiome-mediated evolution of the host genome.</title>
        <authorList>
            <person name="Chaturvedi A."/>
            <person name="Li X."/>
            <person name="Dhandapani V."/>
            <person name="Marshall H."/>
            <person name="Kissane S."/>
            <person name="Cuenca-Cambronero M."/>
            <person name="Asole G."/>
            <person name="Calvet F."/>
            <person name="Ruiz-Romero M."/>
            <person name="Marangio P."/>
            <person name="Guigo R."/>
            <person name="Rago D."/>
            <person name="Mirbahai L."/>
            <person name="Eastwood N."/>
            <person name="Colbourne J.K."/>
            <person name="Zhou J."/>
            <person name="Mallon E."/>
            <person name="Orsini L."/>
        </authorList>
    </citation>
    <scope>NUCLEOTIDE SEQUENCE [LARGE SCALE GENOMIC DNA]</scope>
    <source>
        <strain evidence="1">LRV0_1</strain>
    </source>
</reference>
<dbReference type="EMBL" id="JAOYFB010000036">
    <property type="protein sequence ID" value="KAK4020516.1"/>
    <property type="molecule type" value="Genomic_DNA"/>
</dbReference>
<dbReference type="Proteomes" id="UP001234178">
    <property type="component" value="Unassembled WGS sequence"/>
</dbReference>
<evidence type="ECO:0000313" key="2">
    <source>
        <dbReference type="Proteomes" id="UP001234178"/>
    </source>
</evidence>
<sequence>MAVQNLCAEPFFTEWKSDCKIFIYFGLSTIYCQFLADPAFEVCTLGQPSTTMNPVFTASLLCKPTVKFSFAFMFKKRGQVVIMPPYGIKNPSERGHLVIFAAPKQLTGMAFGATWNFSSILGPRALLCPMAMG</sequence>
<proteinExistence type="predicted"/>
<accession>A0ABR0A5U9</accession>
<comment type="caution">
    <text evidence="1">The sequence shown here is derived from an EMBL/GenBank/DDBJ whole genome shotgun (WGS) entry which is preliminary data.</text>
</comment>
<name>A0ABR0A5U9_9CRUS</name>
<organism evidence="1 2">
    <name type="scientific">Daphnia magna</name>
    <dbReference type="NCBI Taxonomy" id="35525"/>
    <lineage>
        <taxon>Eukaryota</taxon>
        <taxon>Metazoa</taxon>
        <taxon>Ecdysozoa</taxon>
        <taxon>Arthropoda</taxon>
        <taxon>Crustacea</taxon>
        <taxon>Branchiopoda</taxon>
        <taxon>Diplostraca</taxon>
        <taxon>Cladocera</taxon>
        <taxon>Anomopoda</taxon>
        <taxon>Daphniidae</taxon>
        <taxon>Daphnia</taxon>
    </lineage>
</organism>
<gene>
    <name evidence="1" type="ORF">OUZ56_002484</name>
</gene>